<comment type="similarity">
    <text evidence="1">Belongs to the pseudomonas-type ThrB family.</text>
</comment>
<feature type="domain" description="Aminoglycoside phosphotransferase" evidence="2">
    <location>
        <begin position="57"/>
        <end position="286"/>
    </location>
</feature>
<dbReference type="Gene3D" id="3.90.1200.10">
    <property type="match status" value="1"/>
</dbReference>
<dbReference type="EMBL" id="QQAH01000009">
    <property type="protein sequence ID" value="RDD81835.1"/>
    <property type="molecule type" value="Genomic_DNA"/>
</dbReference>
<accession>A0A369UP65</accession>
<dbReference type="AlphaFoldDB" id="A0A369UP65"/>
<dbReference type="Pfam" id="PF01636">
    <property type="entry name" value="APH"/>
    <property type="match status" value="1"/>
</dbReference>
<evidence type="ECO:0000256" key="1">
    <source>
        <dbReference type="ARBA" id="ARBA00038240"/>
    </source>
</evidence>
<dbReference type="SUPFAM" id="SSF56112">
    <property type="entry name" value="Protein kinase-like (PK-like)"/>
    <property type="match status" value="1"/>
</dbReference>
<keyword evidence="3" id="KW-0808">Transferase</keyword>
<dbReference type="InterPro" id="IPR050249">
    <property type="entry name" value="Pseudomonas-type_ThrB"/>
</dbReference>
<protein>
    <submittedName>
        <fullName evidence="3">Aminoglycoside phosphotransferase family protein</fullName>
    </submittedName>
</protein>
<dbReference type="InterPro" id="IPR011009">
    <property type="entry name" value="Kinase-like_dom_sf"/>
</dbReference>
<evidence type="ECO:0000313" key="4">
    <source>
        <dbReference type="Proteomes" id="UP000253782"/>
    </source>
</evidence>
<name>A0A369UP65_9GAMM</name>
<dbReference type="Proteomes" id="UP000253782">
    <property type="component" value="Unassembled WGS sequence"/>
</dbReference>
<comment type="caution">
    <text evidence="3">The sequence shown here is derived from an EMBL/GenBank/DDBJ whole genome shotgun (WGS) entry which is preliminary data.</text>
</comment>
<keyword evidence="4" id="KW-1185">Reference proteome</keyword>
<dbReference type="PANTHER" id="PTHR21064:SF6">
    <property type="entry name" value="AMINOGLYCOSIDE PHOSPHOTRANSFERASE DOMAIN-CONTAINING PROTEIN"/>
    <property type="match status" value="1"/>
</dbReference>
<gene>
    <name evidence="3" type="ORF">DVJ77_11870</name>
</gene>
<dbReference type="RefSeq" id="WP_114845702.1">
    <property type="nucleotide sequence ID" value="NZ_JBHSPE010000005.1"/>
</dbReference>
<reference evidence="3 4" key="1">
    <citation type="submission" date="2018-07" db="EMBL/GenBank/DDBJ databases">
        <title>Dyella tabacisoli L4-6T, whole genome shotgun sequence.</title>
        <authorList>
            <person name="Zhou X.-K."/>
            <person name="Li W.-J."/>
            <person name="Duan Y.-Q."/>
        </authorList>
    </citation>
    <scope>NUCLEOTIDE SEQUENCE [LARGE SCALE GENOMIC DNA]</scope>
    <source>
        <strain evidence="3 4">L4-6</strain>
    </source>
</reference>
<dbReference type="GO" id="GO:0009088">
    <property type="term" value="P:threonine biosynthetic process"/>
    <property type="evidence" value="ECO:0007669"/>
    <property type="project" value="TreeGrafter"/>
</dbReference>
<dbReference type="InterPro" id="IPR002575">
    <property type="entry name" value="Aminoglycoside_PTrfase"/>
</dbReference>
<dbReference type="PANTHER" id="PTHR21064">
    <property type="entry name" value="AMINOGLYCOSIDE PHOSPHOTRANSFERASE DOMAIN-CONTAINING PROTEIN-RELATED"/>
    <property type="match status" value="1"/>
</dbReference>
<dbReference type="GO" id="GO:0004413">
    <property type="term" value="F:homoserine kinase activity"/>
    <property type="evidence" value="ECO:0007669"/>
    <property type="project" value="TreeGrafter"/>
</dbReference>
<organism evidence="3 4">
    <name type="scientific">Dyella tabacisoli</name>
    <dbReference type="NCBI Taxonomy" id="2282381"/>
    <lineage>
        <taxon>Bacteria</taxon>
        <taxon>Pseudomonadati</taxon>
        <taxon>Pseudomonadota</taxon>
        <taxon>Gammaproteobacteria</taxon>
        <taxon>Lysobacterales</taxon>
        <taxon>Rhodanobacteraceae</taxon>
        <taxon>Dyella</taxon>
    </lineage>
</organism>
<proteinExistence type="inferred from homology"/>
<dbReference type="OrthoDB" id="3266537at2"/>
<evidence type="ECO:0000313" key="3">
    <source>
        <dbReference type="EMBL" id="RDD81835.1"/>
    </source>
</evidence>
<sequence>MTDSPHRVHGLAADQVVPDWPPLLEAEVDMLLAGYPQLGPVDGIAWHSPRPLSAACLAHTGAGTVFIKRHHQRVRTPSSLSEEHRFLEHLYRAGAAVPRVLANAQGATAVALGEWTYEVHAQAVGLDLYRDSESWSPLDDLAHARAAGAALGRLHRAATGYDAPQRSTHLLVARNELIAASDPVATLAAQLPQRPGLADYLHARDWRAELRALIDTRHATLPSRLQRESRLWTHNDWHVSNLYWSDAGSQASVSAVLDFGLASPTWAVFDLATAIERNAIAWLTLAQGHALAYPQTALALLSGYRETAALSADQVHLIADLLPLVHLDFALSEVEYFHAITCSPANAAVAYDTFLRGHTQWFDTTDGRALLEALHDDAV</sequence>
<evidence type="ECO:0000259" key="2">
    <source>
        <dbReference type="Pfam" id="PF01636"/>
    </source>
</evidence>